<keyword evidence="1" id="KW-0472">Membrane</keyword>
<reference evidence="2 3" key="1">
    <citation type="journal article" date="2019" name="Int. J. Syst. Evol. Microbiol.">
        <title>The Global Catalogue of Microorganisms (GCM) 10K type strain sequencing project: providing services to taxonomists for standard genome sequencing and annotation.</title>
        <authorList>
            <consortium name="The Broad Institute Genomics Platform"/>
            <consortium name="The Broad Institute Genome Sequencing Center for Infectious Disease"/>
            <person name="Wu L."/>
            <person name="Ma J."/>
        </authorList>
    </citation>
    <scope>NUCLEOTIDE SEQUENCE [LARGE SCALE GENOMIC DNA]</scope>
    <source>
        <strain evidence="2 3">XZYJT29</strain>
    </source>
</reference>
<proteinExistence type="predicted"/>
<gene>
    <name evidence="2" type="ORF">ACFQMA_06020</name>
</gene>
<evidence type="ECO:0008006" key="4">
    <source>
        <dbReference type="Google" id="ProtNLM"/>
    </source>
</evidence>
<keyword evidence="1" id="KW-1133">Transmembrane helix</keyword>
<dbReference type="RefSeq" id="WP_382261315.1">
    <property type="nucleotide sequence ID" value="NZ_JBHTAS010000001.1"/>
</dbReference>
<evidence type="ECO:0000256" key="1">
    <source>
        <dbReference type="SAM" id="Phobius"/>
    </source>
</evidence>
<accession>A0ABD5Y0M4</accession>
<dbReference type="AlphaFoldDB" id="A0ABD5Y0M4"/>
<dbReference type="Proteomes" id="UP001596432">
    <property type="component" value="Unassembled WGS sequence"/>
</dbReference>
<comment type="caution">
    <text evidence="2">The sequence shown here is derived from an EMBL/GenBank/DDBJ whole genome shotgun (WGS) entry which is preliminary data.</text>
</comment>
<evidence type="ECO:0000313" key="3">
    <source>
        <dbReference type="Proteomes" id="UP001596432"/>
    </source>
</evidence>
<name>A0ABD5Y0M4_9EURY</name>
<keyword evidence="3" id="KW-1185">Reference proteome</keyword>
<evidence type="ECO:0000313" key="2">
    <source>
        <dbReference type="EMBL" id="MFC7139393.1"/>
    </source>
</evidence>
<keyword evidence="1" id="KW-0812">Transmembrane</keyword>
<feature type="transmembrane region" description="Helical" evidence="1">
    <location>
        <begin position="80"/>
        <end position="102"/>
    </location>
</feature>
<organism evidence="2 3">
    <name type="scientific">Halosimplex aquaticum</name>
    <dbReference type="NCBI Taxonomy" id="3026162"/>
    <lineage>
        <taxon>Archaea</taxon>
        <taxon>Methanobacteriati</taxon>
        <taxon>Methanobacteriota</taxon>
        <taxon>Stenosarchaea group</taxon>
        <taxon>Halobacteria</taxon>
        <taxon>Halobacteriales</taxon>
        <taxon>Haloarculaceae</taxon>
        <taxon>Halosimplex</taxon>
    </lineage>
</organism>
<dbReference type="EMBL" id="JBHTAS010000001">
    <property type="protein sequence ID" value="MFC7139393.1"/>
    <property type="molecule type" value="Genomic_DNA"/>
</dbReference>
<sequence length="301" mass="31900">MYSVSIFATYPKNLGIGLIPDTRAPLERNRASPSWKIEYGHKSPTRRRTRLESGSCSGCGRGDKDMIDKIRDSKMFRREILFSILIIGFAGTALGSMTWSYYEDSDSAGGNSLRADAMDLRIDGSDSVSGSFSIVDGGPGDSTSHVFSLTNNGGTAADHVEVSFGLAENDPASEPGDPDLGVELTAKETASLIRVTTLEYVRSDGTVQYDAIASMTDGNGNGVIDLEDVKNQEAAFDDLEAPQTNGGTTTKLSIAVQFVSDDGSFVKGGNTAGNLTGYDEDAMADGIDVTVTVTLNQDATQ</sequence>
<protein>
    <recommendedName>
        <fullName evidence="4">SipW-cognate class signal peptide</fullName>
    </recommendedName>
</protein>